<evidence type="ECO:0000313" key="9">
    <source>
        <dbReference type="EMBL" id="SEL69180.1"/>
    </source>
</evidence>
<feature type="transmembrane region" description="Helical" evidence="7">
    <location>
        <begin position="829"/>
        <end position="848"/>
    </location>
</feature>
<dbReference type="EMBL" id="FOBF01000006">
    <property type="protein sequence ID" value="SEL69180.1"/>
    <property type="molecule type" value="Genomic_DNA"/>
</dbReference>
<dbReference type="Pfam" id="PF02687">
    <property type="entry name" value="FtsX"/>
    <property type="match status" value="1"/>
</dbReference>
<evidence type="ECO:0000256" key="7">
    <source>
        <dbReference type="SAM" id="Phobius"/>
    </source>
</evidence>
<accession>A0A1H7S987</accession>
<dbReference type="OrthoDB" id="3499910at2"/>
<dbReference type="InterPro" id="IPR003838">
    <property type="entry name" value="ABC3_permease_C"/>
</dbReference>
<dbReference type="PANTHER" id="PTHR30572:SF4">
    <property type="entry name" value="ABC TRANSPORTER PERMEASE YTRF"/>
    <property type="match status" value="1"/>
</dbReference>
<dbReference type="GO" id="GO:0022857">
    <property type="term" value="F:transmembrane transporter activity"/>
    <property type="evidence" value="ECO:0007669"/>
    <property type="project" value="TreeGrafter"/>
</dbReference>
<reference evidence="9 10" key="1">
    <citation type="submission" date="2016-10" db="EMBL/GenBank/DDBJ databases">
        <authorList>
            <person name="de Groot N.N."/>
        </authorList>
    </citation>
    <scope>NUCLEOTIDE SEQUENCE [LARGE SCALE GENOMIC DNA]</scope>
    <source>
        <strain evidence="9 10">DSM 43357</strain>
    </source>
</reference>
<feature type="transmembrane region" description="Helical" evidence="7">
    <location>
        <begin position="733"/>
        <end position="757"/>
    </location>
</feature>
<dbReference type="RefSeq" id="WP_091100994.1">
    <property type="nucleotide sequence ID" value="NZ_FOBF01000006.1"/>
</dbReference>
<feature type="transmembrane region" description="Helical" evidence="7">
    <location>
        <begin position="358"/>
        <end position="379"/>
    </location>
</feature>
<keyword evidence="10" id="KW-1185">Reference proteome</keyword>
<sequence>MRIALLSRTHAGAMGVLFGLTLSACLLVAALPRAMQGSFDAALRQSLRAAPAVQADLTVTVAPTRPAEDLHERGQFTTRDDRWREILPPALRPLVVPAGSGAGHMSAKTELTPVQGTGGQTYINLGWLSDMDRRVDWVRGHAPGAPGTMRWEGDSIPVFEVGVVDEAMSDMNLQLDQVKVLGEDHYVAVKIVGAFKAKDPSDRYWSHNQDILHVSRLLPPGKQEFEKHITTLMADPGLAVLDSFGRNLSYNWVLPINAARASALAAPDVDAGITEFARLLTLQSTSSAAPYRLLTGLPKLLDDFLAALTTAQTVMYLVLGGLLAVAIGVIVLAVQLLADRLDGTLALVRARGGSLRQVAGTGAALTAVAVVPAGLAGYALSALVPGPVLPIVHLGPALVVGCAVGFAAARLALTHRTPLHERRGDVTAARPSAKRVTLEVLVVVLALAGAYLLRTRDVTSRGLDPFLLLVPVALTLAAALVTLRCYPYPLRLLVRLTSRGRAAVPFLGLTRAARARSAAVLPVLILLPALAVSVFAAVVSDGIASTQRLASWQTVGAPIRMTSEIEIPADAIERVRRTPGVEQVVPAQTGRVQVGFGAERAEAIAVDLAGWQRLLDGAPISLPAEPAGGAGTPALVSPELRGRGAFEIGWQSRVKVATAGVVDVVPGFYTKGKFLVLPLEALTRPAVNTLLVKGDADPAALAEAVPSARVESQRAVLDAIQSDPLTATVRTTLLVVTVALAGYALVAVIVSLVLGAADRAGALAFLRALGLSDRQARRLTVLEILPMIVMTALAGLGLGLALPAALGPGVDLSSYAGDLPVSAYALDPLTPTALAAGLAAVAALGAYAHTAISRRRSLGAVLRVGDLT</sequence>
<keyword evidence="4 7" id="KW-1133">Transmembrane helix</keyword>
<comment type="subcellular location">
    <subcellularLocation>
        <location evidence="1">Cell membrane</location>
        <topology evidence="1">Multi-pass membrane protein</topology>
    </subcellularLocation>
</comment>
<dbReference type="GO" id="GO:0005886">
    <property type="term" value="C:plasma membrane"/>
    <property type="evidence" value="ECO:0007669"/>
    <property type="project" value="UniProtKB-SubCell"/>
</dbReference>
<name>A0A1H7S987_9ACTN</name>
<feature type="transmembrane region" description="Helical" evidence="7">
    <location>
        <begin position="314"/>
        <end position="337"/>
    </location>
</feature>
<dbReference type="InterPro" id="IPR050250">
    <property type="entry name" value="Macrolide_Exporter_MacB"/>
</dbReference>
<feature type="transmembrane region" description="Helical" evidence="7">
    <location>
        <begin position="784"/>
        <end position="806"/>
    </location>
</feature>
<feature type="transmembrane region" description="Helical" evidence="7">
    <location>
        <begin position="391"/>
        <end position="413"/>
    </location>
</feature>
<dbReference type="AlphaFoldDB" id="A0A1H7S987"/>
<evidence type="ECO:0000256" key="4">
    <source>
        <dbReference type="ARBA" id="ARBA00022989"/>
    </source>
</evidence>
<feature type="transmembrane region" description="Helical" evidence="7">
    <location>
        <begin position="519"/>
        <end position="539"/>
    </location>
</feature>
<evidence type="ECO:0000256" key="6">
    <source>
        <dbReference type="ARBA" id="ARBA00038076"/>
    </source>
</evidence>
<feature type="domain" description="ABC3 transporter permease C-terminal" evidence="8">
    <location>
        <begin position="737"/>
        <end position="847"/>
    </location>
</feature>
<protein>
    <submittedName>
        <fullName evidence="9">Putative ABC transport system permease protein</fullName>
    </submittedName>
</protein>
<dbReference type="STRING" id="46177.SAMN05660976_03108"/>
<comment type="similarity">
    <text evidence="6">Belongs to the ABC-4 integral membrane protein family.</text>
</comment>
<proteinExistence type="inferred from homology"/>
<evidence type="ECO:0000256" key="3">
    <source>
        <dbReference type="ARBA" id="ARBA00022692"/>
    </source>
</evidence>
<evidence type="ECO:0000313" key="10">
    <source>
        <dbReference type="Proteomes" id="UP000198953"/>
    </source>
</evidence>
<keyword evidence="5 7" id="KW-0472">Membrane</keyword>
<keyword evidence="3 7" id="KW-0812">Transmembrane</keyword>
<keyword evidence="2" id="KW-1003">Cell membrane</keyword>
<evidence type="ECO:0000256" key="1">
    <source>
        <dbReference type="ARBA" id="ARBA00004651"/>
    </source>
</evidence>
<dbReference type="Proteomes" id="UP000198953">
    <property type="component" value="Unassembled WGS sequence"/>
</dbReference>
<organism evidence="9 10">
    <name type="scientific">Nonomuraea pusilla</name>
    <dbReference type="NCBI Taxonomy" id="46177"/>
    <lineage>
        <taxon>Bacteria</taxon>
        <taxon>Bacillati</taxon>
        <taxon>Actinomycetota</taxon>
        <taxon>Actinomycetes</taxon>
        <taxon>Streptosporangiales</taxon>
        <taxon>Streptosporangiaceae</taxon>
        <taxon>Nonomuraea</taxon>
    </lineage>
</organism>
<gene>
    <name evidence="9" type="ORF">SAMN05660976_03108</name>
</gene>
<feature type="transmembrane region" description="Helical" evidence="7">
    <location>
        <begin position="466"/>
        <end position="486"/>
    </location>
</feature>
<evidence type="ECO:0000259" key="8">
    <source>
        <dbReference type="Pfam" id="PF02687"/>
    </source>
</evidence>
<dbReference type="PROSITE" id="PS51257">
    <property type="entry name" value="PROKAR_LIPOPROTEIN"/>
    <property type="match status" value="1"/>
</dbReference>
<dbReference type="PANTHER" id="PTHR30572">
    <property type="entry name" value="MEMBRANE COMPONENT OF TRANSPORTER-RELATED"/>
    <property type="match status" value="1"/>
</dbReference>
<evidence type="ECO:0000256" key="5">
    <source>
        <dbReference type="ARBA" id="ARBA00023136"/>
    </source>
</evidence>
<evidence type="ECO:0000256" key="2">
    <source>
        <dbReference type="ARBA" id="ARBA00022475"/>
    </source>
</evidence>
<feature type="transmembrane region" description="Helical" evidence="7">
    <location>
        <begin position="436"/>
        <end position="454"/>
    </location>
</feature>